<comment type="caution">
    <text evidence="2">The sequence shown here is derived from an EMBL/GenBank/DDBJ whole genome shotgun (WGS) entry which is preliminary data.</text>
</comment>
<name>A0A6N6VVV7_9BACT</name>
<keyword evidence="3" id="KW-1185">Reference proteome</keyword>
<reference evidence="2 3" key="1">
    <citation type="submission" date="2019-10" db="EMBL/GenBank/DDBJ databases">
        <title>New species of Slilvanegrellaceae.</title>
        <authorList>
            <person name="Pitt A."/>
            <person name="Hahn M.W."/>
        </authorList>
    </citation>
    <scope>NUCLEOTIDE SEQUENCE [LARGE SCALE GENOMIC DNA]</scope>
    <source>
        <strain evidence="2 3">SP-Ram-0.45-NSY-1</strain>
    </source>
</reference>
<dbReference type="InterPro" id="IPR029021">
    <property type="entry name" value="Prot-tyrosine_phosphatase-like"/>
</dbReference>
<accession>A0A6N6VVV7</accession>
<evidence type="ECO:0000259" key="1">
    <source>
        <dbReference type="PROSITE" id="PS50056"/>
    </source>
</evidence>
<dbReference type="InterPro" id="IPR036086">
    <property type="entry name" value="ParB/Sulfiredoxin_sf"/>
</dbReference>
<evidence type="ECO:0000313" key="3">
    <source>
        <dbReference type="Proteomes" id="UP000437748"/>
    </source>
</evidence>
<protein>
    <recommendedName>
        <fullName evidence="1">Tyrosine specific protein phosphatases domain-containing protein</fullName>
    </recommendedName>
</protein>
<dbReference type="Pfam" id="PF14566">
    <property type="entry name" value="PTPlike_phytase"/>
    <property type="match status" value="1"/>
</dbReference>
<dbReference type="InterPro" id="IPR016130">
    <property type="entry name" value="Tyr_Pase_AS"/>
</dbReference>
<dbReference type="Gene3D" id="3.90.190.10">
    <property type="entry name" value="Protein tyrosine phosphatase superfamily"/>
    <property type="match status" value="1"/>
</dbReference>
<feature type="domain" description="Tyrosine specific protein phosphatases" evidence="1">
    <location>
        <begin position="462"/>
        <end position="519"/>
    </location>
</feature>
<dbReference type="Gene3D" id="3.90.1530.10">
    <property type="entry name" value="Conserved hypothetical protein from pyrococcus furiosus pfu- 392566-001, ParB domain"/>
    <property type="match status" value="1"/>
</dbReference>
<dbReference type="CDD" id="cd16390">
    <property type="entry name" value="ParB_N_Srx_like"/>
    <property type="match status" value="1"/>
</dbReference>
<dbReference type="InterPro" id="IPR014956">
    <property type="entry name" value="ParBc_2"/>
</dbReference>
<dbReference type="OrthoDB" id="5290650at2"/>
<organism evidence="2 3">
    <name type="scientific">Silvanigrella paludirubra</name>
    <dbReference type="NCBI Taxonomy" id="2499159"/>
    <lineage>
        <taxon>Bacteria</taxon>
        <taxon>Pseudomonadati</taxon>
        <taxon>Bdellovibrionota</taxon>
        <taxon>Oligoflexia</taxon>
        <taxon>Silvanigrellales</taxon>
        <taxon>Silvanigrellaceae</taxon>
        <taxon>Silvanigrella</taxon>
    </lineage>
</organism>
<dbReference type="Pfam" id="PF08857">
    <property type="entry name" value="ParBc_2"/>
    <property type="match status" value="1"/>
</dbReference>
<dbReference type="Proteomes" id="UP000437748">
    <property type="component" value="Unassembled WGS sequence"/>
</dbReference>
<dbReference type="PROSITE" id="PS50056">
    <property type="entry name" value="TYR_PHOSPHATASE_2"/>
    <property type="match status" value="1"/>
</dbReference>
<gene>
    <name evidence="2" type="ORF">GCL60_06945</name>
</gene>
<dbReference type="AlphaFoldDB" id="A0A6N6VVV7"/>
<dbReference type="SMART" id="SM01301">
    <property type="entry name" value="PTPlike_phytase"/>
    <property type="match status" value="1"/>
</dbReference>
<dbReference type="SUPFAM" id="SSF52799">
    <property type="entry name" value="(Phosphotyrosine protein) phosphatases II"/>
    <property type="match status" value="1"/>
</dbReference>
<dbReference type="PROSITE" id="PS00383">
    <property type="entry name" value="TYR_PHOSPHATASE_1"/>
    <property type="match status" value="1"/>
</dbReference>
<dbReference type="PROSITE" id="PS51257">
    <property type="entry name" value="PROKAR_LIPOPROTEIN"/>
    <property type="match status" value="1"/>
</dbReference>
<dbReference type="RefSeq" id="WP_153419693.1">
    <property type="nucleotide sequence ID" value="NZ_WFLM01000002.1"/>
</dbReference>
<dbReference type="Gene3D" id="3.30.70.1690">
    <property type="match status" value="1"/>
</dbReference>
<evidence type="ECO:0000313" key="2">
    <source>
        <dbReference type="EMBL" id="KAB8039994.1"/>
    </source>
</evidence>
<dbReference type="InterPro" id="IPR000387">
    <property type="entry name" value="Tyr_Pase_dom"/>
</dbReference>
<dbReference type="SUPFAM" id="SSF110849">
    <property type="entry name" value="ParB/Sulfiredoxin"/>
    <property type="match status" value="1"/>
</dbReference>
<sequence length="568" mass="66329">MFKYLKKYFKNCVFFVIVIIFVSCKSSVSDKEIFSYYIQSKCINPTTKTEINYPKCSNNTPENQICSLNLLDLKPTQFNYGQDYVIKLSEKFRNNTSSLQELLCSKPLNVVIGPKAESGFFLTDGHHRVKLVERIANEKSINFTILVKVENNFMLDDPKLDKNVFWNTMIANNNVYLKDKGIIKSSNKLPTKFLELTNDPYRSLVAYIEDDKSKFCFDSSLSTFGNYGEFYWADYFRNYKKLDKYTDRKVYNFYKNKILYFVNLNNGKKENICKLSSAIHLPGYTNQNNKEPTLVIDSINEKGELKNFRTMQMIEKVSKNNIKGLNKLKASGSAQFSENQLNWIIQNTSKNLILVDLRQESHGFINGNPVTWTAPFNWANIGKSKNNILIDESVRLNELLFQDYIAIPTSKNYKNENFNFNDLIKLEINEISREDELASKNQIGYFRLTVTDHSMPSDEDVDEFLSFVKTLKEDTWLHFHCRGGKGRTTTFLAMFDMLFNAHLVSFNDIIQRQSDVKPNYNLLDVKRSRNSSLSLNRLEFLKEFYKFSKDYNNGYKGTWKQWKLQKNS</sequence>
<proteinExistence type="predicted"/>
<dbReference type="EMBL" id="WFLM01000002">
    <property type="protein sequence ID" value="KAB8039994.1"/>
    <property type="molecule type" value="Genomic_DNA"/>
</dbReference>